<evidence type="ECO:0008006" key="4">
    <source>
        <dbReference type="Google" id="ProtNLM"/>
    </source>
</evidence>
<feature type="transmembrane region" description="Helical" evidence="1">
    <location>
        <begin position="20"/>
        <end position="44"/>
    </location>
</feature>
<proteinExistence type="predicted"/>
<accession>A0ABY8R8I1</accession>
<evidence type="ECO:0000256" key="1">
    <source>
        <dbReference type="SAM" id="Phobius"/>
    </source>
</evidence>
<sequence length="147" mass="17172">MNIMNEYTYNHLKKNKRHTISIIVAITIASALLCSLCIFVHTVWNAKVTSTIEKTGYWHGELWDSISGDKLKYITENPDVETTMVKGKWITAKLSNTKRPYLLMRDADSNFWSDMNLKNTLIKGRLPQKLERLSYQNYFSWIILPIK</sequence>
<reference evidence="2 3" key="1">
    <citation type="submission" date="2023-04" db="EMBL/GenBank/DDBJ databases">
        <title>Bacteria Genome Submission.</title>
        <authorList>
            <person name="Isaac P."/>
        </authorList>
    </citation>
    <scope>NUCLEOTIDE SEQUENCE [LARGE SCALE GENOMIC DNA]</scope>
    <source>
        <strain evidence="2 3">SampleS7P1</strain>
        <plasmid evidence="2 3">unnamed7</plasmid>
    </source>
</reference>
<dbReference type="EMBL" id="CP124692">
    <property type="protein sequence ID" value="WGX77861.1"/>
    <property type="molecule type" value="Genomic_DNA"/>
</dbReference>
<organism evidence="2 3">
    <name type="scientific">Paraclostridium bifermentans</name>
    <name type="common">Clostridium bifermentans</name>
    <dbReference type="NCBI Taxonomy" id="1490"/>
    <lineage>
        <taxon>Bacteria</taxon>
        <taxon>Bacillati</taxon>
        <taxon>Bacillota</taxon>
        <taxon>Clostridia</taxon>
        <taxon>Peptostreptococcales</taxon>
        <taxon>Peptostreptococcaceae</taxon>
        <taxon>Paraclostridium</taxon>
    </lineage>
</organism>
<keyword evidence="3" id="KW-1185">Reference proteome</keyword>
<name>A0ABY8R8I1_PARBF</name>
<geneLocation type="plasmid" evidence="2 3">
    <name>unnamed7</name>
</geneLocation>
<evidence type="ECO:0000313" key="3">
    <source>
        <dbReference type="Proteomes" id="UP001239169"/>
    </source>
</evidence>
<evidence type="ECO:0000313" key="2">
    <source>
        <dbReference type="EMBL" id="WGX77861.1"/>
    </source>
</evidence>
<gene>
    <name evidence="2" type="ORF">QJS64_21985</name>
</gene>
<protein>
    <recommendedName>
        <fullName evidence="4">ABC transporter permease</fullName>
    </recommendedName>
</protein>
<keyword evidence="1" id="KW-0472">Membrane</keyword>
<keyword evidence="1" id="KW-1133">Transmembrane helix</keyword>
<keyword evidence="2" id="KW-0614">Plasmid</keyword>
<dbReference type="Proteomes" id="UP001239169">
    <property type="component" value="Plasmid unnamed7"/>
</dbReference>
<keyword evidence="1" id="KW-0812">Transmembrane</keyword>